<organism evidence="1 2">
    <name type="scientific">Campylobacter coli</name>
    <dbReference type="NCBI Taxonomy" id="195"/>
    <lineage>
        <taxon>Bacteria</taxon>
        <taxon>Pseudomonadati</taxon>
        <taxon>Campylobacterota</taxon>
        <taxon>Epsilonproteobacteria</taxon>
        <taxon>Campylobacterales</taxon>
        <taxon>Campylobacteraceae</taxon>
        <taxon>Campylobacter</taxon>
    </lineage>
</organism>
<comment type="caution">
    <text evidence="1">The sequence shown here is derived from an EMBL/GenBank/DDBJ whole genome shotgun (WGS) entry which is preliminary data.</text>
</comment>
<proteinExistence type="predicted"/>
<evidence type="ECO:0000313" key="2">
    <source>
        <dbReference type="Proteomes" id="UP000382436"/>
    </source>
</evidence>
<accession>A0A644SBI0</accession>
<gene>
    <name evidence="1" type="ORF">BZ274_08650</name>
</gene>
<dbReference type="Proteomes" id="UP000382436">
    <property type="component" value="Unassembled WGS sequence"/>
</dbReference>
<name>A0A644SBI0_CAMCO</name>
<reference evidence="1 2" key="1">
    <citation type="submission" date="2018-05" db="EMBL/GenBank/DDBJ databases">
        <authorList>
            <consortium name="PulseNet: The National Subtyping Network for Foodborne Disease Surveillance"/>
            <person name="Tarr C.L."/>
            <person name="Trees E."/>
            <person name="Katz L.S."/>
            <person name="Carleton-Romer H.A."/>
            <person name="Stroika S."/>
            <person name="Kucerova Z."/>
            <person name="Roache K.F."/>
            <person name="Sabol A.L."/>
            <person name="Besser J."/>
            <person name="Gerner-Smidt P."/>
        </authorList>
    </citation>
    <scope>NUCLEOTIDE SEQUENCE [LARGE SCALE GENOMIC DNA]</scope>
    <source>
        <strain evidence="1 2">PNUSAC001435</strain>
    </source>
</reference>
<protein>
    <submittedName>
        <fullName evidence="1">Uncharacterized protein</fullName>
    </submittedName>
</protein>
<evidence type="ECO:0000313" key="1">
    <source>
        <dbReference type="EMBL" id="EAJ9198221.1"/>
    </source>
</evidence>
<dbReference type="EMBL" id="AACBVJ010000023">
    <property type="protein sequence ID" value="EAJ9198221.1"/>
    <property type="molecule type" value="Genomic_DNA"/>
</dbReference>
<sequence>MTLRELLNFLSDPKNEAFYLNRIKIPMYLVVNPLMLEDEFFAYDDSFKKIWVGKIFKFLSNKSITPSYFIRKDNYDASIDIDLIESTQWQVLKKQISFEATFEEKGKIIGSIDFDRFNDEAKFRIIEKYEELKAKHKMLCIDFRAKLRSSGHPREVEKEFLEEIHLTTACYDNILLEIEHAFQHYAEHKTLHMKTQTWTYR</sequence>
<dbReference type="AlphaFoldDB" id="A0A644SBI0"/>